<dbReference type="AlphaFoldDB" id="X1DRV5"/>
<evidence type="ECO:0000313" key="1">
    <source>
        <dbReference type="EMBL" id="GAH07714.1"/>
    </source>
</evidence>
<name>X1DRV5_9ZZZZ</name>
<proteinExistence type="predicted"/>
<sequence>MTASTFSNENPTNGSYEQALALIWNITIESNSGNTTSANGEITGTKTLEMYELDYCTLYTIWVNTTNNCTNDSSDVYHFTTKDMTASTFSNENPTNGSYEQALALIWNITIESPLGEHFQYFINCSNLDYAHNVS</sequence>
<protein>
    <submittedName>
        <fullName evidence="1">Uncharacterized protein</fullName>
    </submittedName>
</protein>
<accession>X1DRV5</accession>
<organism evidence="1">
    <name type="scientific">marine sediment metagenome</name>
    <dbReference type="NCBI Taxonomy" id="412755"/>
    <lineage>
        <taxon>unclassified sequences</taxon>
        <taxon>metagenomes</taxon>
        <taxon>ecological metagenomes</taxon>
    </lineage>
</organism>
<comment type="caution">
    <text evidence="1">The sequence shown here is derived from an EMBL/GenBank/DDBJ whole genome shotgun (WGS) entry which is preliminary data.</text>
</comment>
<dbReference type="EMBL" id="BART01030829">
    <property type="protein sequence ID" value="GAH07714.1"/>
    <property type="molecule type" value="Genomic_DNA"/>
</dbReference>
<reference evidence="1" key="1">
    <citation type="journal article" date="2014" name="Front. Microbiol.">
        <title>High frequency of phylogenetically diverse reductive dehalogenase-homologous genes in deep subseafloor sedimentary metagenomes.</title>
        <authorList>
            <person name="Kawai M."/>
            <person name="Futagami T."/>
            <person name="Toyoda A."/>
            <person name="Takaki Y."/>
            <person name="Nishi S."/>
            <person name="Hori S."/>
            <person name="Arai W."/>
            <person name="Tsubouchi T."/>
            <person name="Morono Y."/>
            <person name="Uchiyama I."/>
            <person name="Ito T."/>
            <person name="Fujiyama A."/>
            <person name="Inagaki F."/>
            <person name="Takami H."/>
        </authorList>
    </citation>
    <scope>NUCLEOTIDE SEQUENCE</scope>
    <source>
        <strain evidence="1">Expedition CK06-06</strain>
    </source>
</reference>
<feature type="non-terminal residue" evidence="1">
    <location>
        <position position="135"/>
    </location>
</feature>
<gene>
    <name evidence="1" type="ORF">S01H4_53701</name>
</gene>